<dbReference type="PANTHER" id="PTHR38011">
    <property type="entry name" value="DIHYDROFOLATE REDUCTASE FAMILY PROTEIN (AFU_ORTHOLOGUE AFUA_8G06820)"/>
    <property type="match status" value="1"/>
</dbReference>
<dbReference type="Pfam" id="PF01872">
    <property type="entry name" value="RibD_C"/>
    <property type="match status" value="1"/>
</dbReference>
<dbReference type="Gene3D" id="3.40.430.10">
    <property type="entry name" value="Dihydrofolate Reductase, subunit A"/>
    <property type="match status" value="1"/>
</dbReference>
<accession>A0A917E3V7</accession>
<keyword evidence="6" id="KW-1185">Reference proteome</keyword>
<dbReference type="RefSeq" id="WP_188908330.1">
    <property type="nucleotide sequence ID" value="NZ_BMIQ01000003.1"/>
</dbReference>
<dbReference type="AlphaFoldDB" id="A0A917E3V7"/>
<evidence type="ECO:0000313" key="5">
    <source>
        <dbReference type="EMBL" id="GGE02363.1"/>
    </source>
</evidence>
<dbReference type="EMBL" id="BMIQ01000003">
    <property type="protein sequence ID" value="GGE02363.1"/>
    <property type="molecule type" value="Genomic_DNA"/>
</dbReference>
<sequence length="236" mass="25363">MKPHVLCHTASSIDGRALLSRWQPRDCVADGLFAQVYGELGGEAWIVGRTTGEEYAKGLAYPDATDQTFPRESWFARGDAACWAVILDPLGKIAWGRREIEGDPILVVLREDVSDAHLAGLRAEGVSYLFAGRSELDLGLLLEKLGDLGVRLVRVEGGGVTNGAFLRAGLVDEISLLLFPAVDGASGGASVFHSGPSEPDARAPLRSIELVSHRQLPGGAMWLRYRVTNGRPSDES</sequence>
<dbReference type="GO" id="GO:0008703">
    <property type="term" value="F:5-amino-6-(5-phosphoribosylamino)uracil reductase activity"/>
    <property type="evidence" value="ECO:0007669"/>
    <property type="project" value="InterPro"/>
</dbReference>
<dbReference type="InterPro" id="IPR050765">
    <property type="entry name" value="Riboflavin_Biosynth_HTPR"/>
</dbReference>
<evidence type="ECO:0000256" key="3">
    <source>
        <dbReference type="ARBA" id="ARBA00023002"/>
    </source>
</evidence>
<keyword evidence="3" id="KW-0560">Oxidoreductase</keyword>
<evidence type="ECO:0000256" key="2">
    <source>
        <dbReference type="ARBA" id="ARBA00022857"/>
    </source>
</evidence>
<proteinExistence type="predicted"/>
<comment type="pathway">
    <text evidence="1">Cofactor biosynthesis; riboflavin biosynthesis.</text>
</comment>
<evidence type="ECO:0000313" key="6">
    <source>
        <dbReference type="Proteomes" id="UP000644699"/>
    </source>
</evidence>
<comment type="caution">
    <text evidence="5">The sequence shown here is derived from an EMBL/GenBank/DDBJ whole genome shotgun (WGS) entry which is preliminary data.</text>
</comment>
<dbReference type="GO" id="GO:0009231">
    <property type="term" value="P:riboflavin biosynthetic process"/>
    <property type="evidence" value="ECO:0007669"/>
    <property type="project" value="InterPro"/>
</dbReference>
<dbReference type="InterPro" id="IPR002734">
    <property type="entry name" value="RibDG_C"/>
</dbReference>
<feature type="domain" description="Bacterial bifunctional deaminase-reductase C-terminal" evidence="4">
    <location>
        <begin position="3"/>
        <end position="216"/>
    </location>
</feature>
<reference evidence="5" key="2">
    <citation type="submission" date="2020-09" db="EMBL/GenBank/DDBJ databases">
        <authorList>
            <person name="Sun Q."/>
            <person name="Zhou Y."/>
        </authorList>
    </citation>
    <scope>NUCLEOTIDE SEQUENCE</scope>
    <source>
        <strain evidence="5">CGMCC 1.15367</strain>
    </source>
</reference>
<dbReference type="PANTHER" id="PTHR38011:SF7">
    <property type="entry name" value="2,5-DIAMINO-6-RIBOSYLAMINO-4(3H)-PYRIMIDINONE 5'-PHOSPHATE REDUCTASE"/>
    <property type="match status" value="1"/>
</dbReference>
<name>A0A917E3V7_9HYPH</name>
<reference evidence="5" key="1">
    <citation type="journal article" date="2014" name="Int. J. Syst. Evol. Microbiol.">
        <title>Complete genome sequence of Corynebacterium casei LMG S-19264T (=DSM 44701T), isolated from a smear-ripened cheese.</title>
        <authorList>
            <consortium name="US DOE Joint Genome Institute (JGI-PGF)"/>
            <person name="Walter F."/>
            <person name="Albersmeier A."/>
            <person name="Kalinowski J."/>
            <person name="Ruckert C."/>
        </authorList>
    </citation>
    <scope>NUCLEOTIDE SEQUENCE</scope>
    <source>
        <strain evidence="5">CGMCC 1.15367</strain>
    </source>
</reference>
<dbReference type="SUPFAM" id="SSF53597">
    <property type="entry name" value="Dihydrofolate reductase-like"/>
    <property type="match status" value="1"/>
</dbReference>
<organism evidence="5 6">
    <name type="scientific">Aureimonas endophytica</name>
    <dbReference type="NCBI Taxonomy" id="2027858"/>
    <lineage>
        <taxon>Bacteria</taxon>
        <taxon>Pseudomonadati</taxon>
        <taxon>Pseudomonadota</taxon>
        <taxon>Alphaproteobacteria</taxon>
        <taxon>Hyphomicrobiales</taxon>
        <taxon>Aurantimonadaceae</taxon>
        <taxon>Aureimonas</taxon>
    </lineage>
</organism>
<gene>
    <name evidence="5" type="ORF">GCM10011390_21540</name>
</gene>
<dbReference type="InterPro" id="IPR024072">
    <property type="entry name" value="DHFR-like_dom_sf"/>
</dbReference>
<evidence type="ECO:0000256" key="1">
    <source>
        <dbReference type="ARBA" id="ARBA00005104"/>
    </source>
</evidence>
<evidence type="ECO:0000259" key="4">
    <source>
        <dbReference type="Pfam" id="PF01872"/>
    </source>
</evidence>
<keyword evidence="2" id="KW-0521">NADP</keyword>
<dbReference type="Proteomes" id="UP000644699">
    <property type="component" value="Unassembled WGS sequence"/>
</dbReference>
<protein>
    <submittedName>
        <fullName evidence="5">2-hydroxy-3-oxopropionate reductase</fullName>
    </submittedName>
</protein>